<dbReference type="Proteomes" id="UP000823775">
    <property type="component" value="Unassembled WGS sequence"/>
</dbReference>
<reference evidence="1 2" key="1">
    <citation type="journal article" date="2021" name="BMC Genomics">
        <title>Datura genome reveals duplications of psychoactive alkaloid biosynthetic genes and high mutation rate following tissue culture.</title>
        <authorList>
            <person name="Rajewski A."/>
            <person name="Carter-House D."/>
            <person name="Stajich J."/>
            <person name="Litt A."/>
        </authorList>
    </citation>
    <scope>NUCLEOTIDE SEQUENCE [LARGE SCALE GENOMIC DNA]</scope>
    <source>
        <strain evidence="1">AR-01</strain>
    </source>
</reference>
<evidence type="ECO:0000313" key="1">
    <source>
        <dbReference type="EMBL" id="MCD7451785.1"/>
    </source>
</evidence>
<comment type="caution">
    <text evidence="1">The sequence shown here is derived from an EMBL/GenBank/DDBJ whole genome shotgun (WGS) entry which is preliminary data.</text>
</comment>
<dbReference type="PANTHER" id="PTHR35546">
    <property type="entry name" value="F-BOX PROTEIN INTERACTION DOMAIN PROTEIN-RELATED"/>
    <property type="match status" value="1"/>
</dbReference>
<evidence type="ECO:0008006" key="3">
    <source>
        <dbReference type="Google" id="ProtNLM"/>
    </source>
</evidence>
<name>A0ABS8RY72_DATST</name>
<keyword evidence="2" id="KW-1185">Reference proteome</keyword>
<dbReference type="InterPro" id="IPR055290">
    <property type="entry name" value="At3g26010-like"/>
</dbReference>
<evidence type="ECO:0000313" key="2">
    <source>
        <dbReference type="Proteomes" id="UP000823775"/>
    </source>
</evidence>
<dbReference type="PANTHER" id="PTHR35546:SF119">
    <property type="entry name" value="F-BOX_KELCH-REPEAT PROTEIN"/>
    <property type="match status" value="1"/>
</dbReference>
<accession>A0ABS8RY72</accession>
<protein>
    <recommendedName>
        <fullName evidence="3">F-box associated domain-containing protein</fullName>
    </recommendedName>
</protein>
<sequence>MMIKVCFLLLSLLYVTELIWNIVEFLIHANRLSRSTTVDLGFLYADRQPNDRFELVASCGDLILLSSGKNYCICNILTRQWIALPPAPSGRGNFGESIGFMYEPLDDRHNKYLSCSRLIRLIDVPDEARDIPFMDSKLGVCGGRLQFAILIFQHCRQPRIRVWELEDDYRMGNWRMVHNVRHASTNRIFRRTYKISILAFHPYNKDLICFLVSNDLVVVYNMRTNDVEYYATVLYPVIHQNR</sequence>
<organism evidence="1 2">
    <name type="scientific">Datura stramonium</name>
    <name type="common">Jimsonweed</name>
    <name type="synonym">Common thornapple</name>
    <dbReference type="NCBI Taxonomy" id="4076"/>
    <lineage>
        <taxon>Eukaryota</taxon>
        <taxon>Viridiplantae</taxon>
        <taxon>Streptophyta</taxon>
        <taxon>Embryophyta</taxon>
        <taxon>Tracheophyta</taxon>
        <taxon>Spermatophyta</taxon>
        <taxon>Magnoliopsida</taxon>
        <taxon>eudicotyledons</taxon>
        <taxon>Gunneridae</taxon>
        <taxon>Pentapetalae</taxon>
        <taxon>asterids</taxon>
        <taxon>lamiids</taxon>
        <taxon>Solanales</taxon>
        <taxon>Solanaceae</taxon>
        <taxon>Solanoideae</taxon>
        <taxon>Datureae</taxon>
        <taxon>Datura</taxon>
    </lineage>
</organism>
<gene>
    <name evidence="1" type="ORF">HAX54_013434</name>
</gene>
<dbReference type="EMBL" id="JACEIK010000181">
    <property type="protein sequence ID" value="MCD7451785.1"/>
    <property type="molecule type" value="Genomic_DNA"/>
</dbReference>
<proteinExistence type="predicted"/>